<dbReference type="SUPFAM" id="SSF144232">
    <property type="entry name" value="HIT/MYND zinc finger-like"/>
    <property type="match status" value="1"/>
</dbReference>
<dbReference type="EMBL" id="MU404352">
    <property type="protein sequence ID" value="KAI1614905.1"/>
    <property type="molecule type" value="Genomic_DNA"/>
</dbReference>
<evidence type="ECO:0000256" key="1">
    <source>
        <dbReference type="ARBA" id="ARBA00022723"/>
    </source>
</evidence>
<evidence type="ECO:0000256" key="3">
    <source>
        <dbReference type="ARBA" id="ARBA00022833"/>
    </source>
</evidence>
<dbReference type="GO" id="GO:0008270">
    <property type="term" value="F:zinc ion binding"/>
    <property type="evidence" value="ECO:0007669"/>
    <property type="project" value="UniProtKB-KW"/>
</dbReference>
<dbReference type="PROSITE" id="PS50865">
    <property type="entry name" value="ZF_MYND_2"/>
    <property type="match status" value="1"/>
</dbReference>
<sequence length="364" mass="40657">MCPRRGTKVCAKCKDARYCSTDCQKVDWKQHKILCPTFNQETKPDAFHRRGLFYPGGEQKARYVWMEVWTEHEGDAFWDCSDFGPYLGGGFGGHGLFSDPNPIQAREVTRDDTEAGLEFWHMDLNVMEPPNLGLRACTRGQACAPNFRGPILVTRKVELGDCMEKSVDVDSRDARTAADHFSWWYRDGSGKMPHLKDQRILVTSCVSPQHVADFNLSSKYLEHVIDGCDSIFASGGSGIANLLGIPLSLRLIQPFGEPSESRRTKAAMLLMRDVTSMTFGPHPRSRRYIDRNFCGTNGFASSGSIWSGDTVGSVVAARFDGLPLLRQHVVKLSVITLRLALSQNLLQQSRVFLPATWFQNASVS</sequence>
<reference evidence="6" key="1">
    <citation type="journal article" date="2022" name="bioRxiv">
        <title>Deciphering the potential niche of two novel black yeast fungi from a biological soil crust based on their genomes, phenotypes, and melanin regulation.</title>
        <authorList>
            <consortium name="DOE Joint Genome Institute"/>
            <person name="Carr E.C."/>
            <person name="Barton Q."/>
            <person name="Grambo S."/>
            <person name="Sullivan M."/>
            <person name="Renfro C.M."/>
            <person name="Kuo A."/>
            <person name="Pangilinan J."/>
            <person name="Lipzen A."/>
            <person name="Keymanesh K."/>
            <person name="Savage E."/>
            <person name="Barry K."/>
            <person name="Grigoriev I.V."/>
            <person name="Riekhof W.R."/>
            <person name="Harris S.S."/>
        </authorList>
    </citation>
    <scope>NUCLEOTIDE SEQUENCE</scope>
    <source>
        <strain evidence="6">JF 03-4F</strain>
    </source>
</reference>
<evidence type="ECO:0000313" key="6">
    <source>
        <dbReference type="EMBL" id="KAI1614905.1"/>
    </source>
</evidence>
<accession>A0AAN6IFB7</accession>
<keyword evidence="2 4" id="KW-0863">Zinc-finger</keyword>
<dbReference type="AlphaFoldDB" id="A0AAN6IFB7"/>
<evidence type="ECO:0000259" key="5">
    <source>
        <dbReference type="PROSITE" id="PS50865"/>
    </source>
</evidence>
<evidence type="ECO:0000313" key="7">
    <source>
        <dbReference type="Proteomes" id="UP001203852"/>
    </source>
</evidence>
<dbReference type="Pfam" id="PF01753">
    <property type="entry name" value="zf-MYND"/>
    <property type="match status" value="1"/>
</dbReference>
<dbReference type="Gene3D" id="6.10.140.2220">
    <property type="match status" value="1"/>
</dbReference>
<comment type="caution">
    <text evidence="6">The sequence shown here is derived from an EMBL/GenBank/DDBJ whole genome shotgun (WGS) entry which is preliminary data.</text>
</comment>
<organism evidence="6 7">
    <name type="scientific">Exophiala viscosa</name>
    <dbReference type="NCBI Taxonomy" id="2486360"/>
    <lineage>
        <taxon>Eukaryota</taxon>
        <taxon>Fungi</taxon>
        <taxon>Dikarya</taxon>
        <taxon>Ascomycota</taxon>
        <taxon>Pezizomycotina</taxon>
        <taxon>Eurotiomycetes</taxon>
        <taxon>Chaetothyriomycetidae</taxon>
        <taxon>Chaetothyriales</taxon>
        <taxon>Herpotrichiellaceae</taxon>
        <taxon>Exophiala</taxon>
    </lineage>
</organism>
<proteinExistence type="predicted"/>
<dbReference type="Proteomes" id="UP001203852">
    <property type="component" value="Unassembled WGS sequence"/>
</dbReference>
<protein>
    <recommendedName>
        <fullName evidence="5">MYND-type domain-containing protein</fullName>
    </recommendedName>
</protein>
<keyword evidence="3" id="KW-0862">Zinc</keyword>
<evidence type="ECO:0000256" key="4">
    <source>
        <dbReference type="PROSITE-ProRule" id="PRU00134"/>
    </source>
</evidence>
<evidence type="ECO:0000256" key="2">
    <source>
        <dbReference type="ARBA" id="ARBA00022771"/>
    </source>
</evidence>
<keyword evidence="1" id="KW-0479">Metal-binding</keyword>
<keyword evidence="7" id="KW-1185">Reference proteome</keyword>
<feature type="domain" description="MYND-type" evidence="5">
    <location>
        <begin position="1"/>
        <end position="35"/>
    </location>
</feature>
<name>A0AAN6IFB7_9EURO</name>
<gene>
    <name evidence="6" type="ORF">EDD36DRAFT_168484</name>
</gene>
<dbReference type="InterPro" id="IPR002893">
    <property type="entry name" value="Znf_MYND"/>
</dbReference>